<feature type="chain" id="PRO_5045403289" description="N-acetylmuramoyl-L-alanine amidase" evidence="5">
    <location>
        <begin position="27"/>
        <end position="687"/>
    </location>
</feature>
<evidence type="ECO:0000256" key="2">
    <source>
        <dbReference type="ARBA" id="ARBA00011901"/>
    </source>
</evidence>
<dbReference type="InterPro" id="IPR036505">
    <property type="entry name" value="Amidase/PGRP_sf"/>
</dbReference>
<dbReference type="Proteomes" id="UP000730482">
    <property type="component" value="Unassembled WGS sequence"/>
</dbReference>
<dbReference type="SUPFAM" id="SSF53955">
    <property type="entry name" value="Lysozyme-like"/>
    <property type="match status" value="1"/>
</dbReference>
<evidence type="ECO:0000256" key="5">
    <source>
        <dbReference type="SAM" id="SignalP"/>
    </source>
</evidence>
<dbReference type="SUPFAM" id="SSF55846">
    <property type="entry name" value="N-acetylmuramoyl-L-alanine amidase-like"/>
    <property type="match status" value="1"/>
</dbReference>
<name>A0ABS5KTC1_9ACTN</name>
<dbReference type="Gene3D" id="1.10.530.10">
    <property type="match status" value="1"/>
</dbReference>
<keyword evidence="8" id="KW-1185">Reference proteome</keyword>
<evidence type="ECO:0000256" key="1">
    <source>
        <dbReference type="ARBA" id="ARBA00001561"/>
    </source>
</evidence>
<comment type="catalytic activity">
    <reaction evidence="1">
        <text>Hydrolyzes the link between N-acetylmuramoyl residues and L-amino acid residues in certain cell-wall glycopeptides.</text>
        <dbReference type="EC" id="3.5.1.28"/>
    </reaction>
</comment>
<dbReference type="SMART" id="SM00644">
    <property type="entry name" value="Ami_2"/>
    <property type="match status" value="1"/>
</dbReference>
<accession>A0ABS5KTC1</accession>
<dbReference type="PANTHER" id="PTHR30417:SF1">
    <property type="entry name" value="N-ACETYLMURAMOYL-L-ALANINE AMIDASE AMID"/>
    <property type="match status" value="1"/>
</dbReference>
<feature type="signal peptide" evidence="5">
    <location>
        <begin position="1"/>
        <end position="26"/>
    </location>
</feature>
<evidence type="ECO:0000259" key="6">
    <source>
        <dbReference type="SMART" id="SM00644"/>
    </source>
</evidence>
<dbReference type="Gene3D" id="3.40.80.10">
    <property type="entry name" value="Peptidoglycan recognition protein-like"/>
    <property type="match status" value="1"/>
</dbReference>
<keyword evidence="4" id="KW-0961">Cell wall biogenesis/degradation</keyword>
<evidence type="ECO:0000313" key="8">
    <source>
        <dbReference type="Proteomes" id="UP000730482"/>
    </source>
</evidence>
<dbReference type="InterPro" id="IPR008258">
    <property type="entry name" value="Transglycosylase_SLT_dom_1"/>
</dbReference>
<dbReference type="InterPro" id="IPR051206">
    <property type="entry name" value="NAMLAA_amidase_2"/>
</dbReference>
<dbReference type="Pfam" id="PF01510">
    <property type="entry name" value="Amidase_2"/>
    <property type="match status" value="1"/>
</dbReference>
<feature type="domain" description="N-acetylmuramoyl-L-alanine amidase" evidence="6">
    <location>
        <begin position="275"/>
        <end position="413"/>
    </location>
</feature>
<dbReference type="RefSeq" id="WP_212010853.1">
    <property type="nucleotide sequence ID" value="NZ_JAAFYZ010000068.1"/>
</dbReference>
<comment type="caution">
    <text evidence="7">The sequence shown here is derived from an EMBL/GenBank/DDBJ whole genome shotgun (WGS) entry which is preliminary data.</text>
</comment>
<organism evidence="7 8">
    <name type="scientific">Catenulispora pinistramenti</name>
    <dbReference type="NCBI Taxonomy" id="2705254"/>
    <lineage>
        <taxon>Bacteria</taxon>
        <taxon>Bacillati</taxon>
        <taxon>Actinomycetota</taxon>
        <taxon>Actinomycetes</taxon>
        <taxon>Catenulisporales</taxon>
        <taxon>Catenulisporaceae</taxon>
        <taxon>Catenulispora</taxon>
    </lineage>
</organism>
<evidence type="ECO:0000256" key="4">
    <source>
        <dbReference type="ARBA" id="ARBA00023316"/>
    </source>
</evidence>
<dbReference type="InterPro" id="IPR023346">
    <property type="entry name" value="Lysozyme-like_dom_sf"/>
</dbReference>
<keyword evidence="3 7" id="KW-0378">Hydrolase</keyword>
<protein>
    <recommendedName>
        <fullName evidence="2">N-acetylmuramoyl-L-alanine amidase</fullName>
        <ecNumber evidence="2">3.5.1.28</ecNumber>
    </recommendedName>
</protein>
<proteinExistence type="predicted"/>
<reference evidence="7 8" key="1">
    <citation type="submission" date="2020-02" db="EMBL/GenBank/DDBJ databases">
        <title>Acidophilic actinobacteria isolated from forest soil.</title>
        <authorList>
            <person name="Golinska P."/>
        </authorList>
    </citation>
    <scope>NUCLEOTIDE SEQUENCE [LARGE SCALE GENOMIC DNA]</scope>
    <source>
        <strain evidence="7 8">NL8</strain>
    </source>
</reference>
<evidence type="ECO:0000313" key="7">
    <source>
        <dbReference type="EMBL" id="MBS2549290.1"/>
    </source>
</evidence>
<sequence>MSHRFKPGISRRAAGLWAAGCAVALAATAVVSTAQEAGAAAPPHPVGLPASFAAASQETGVPLNVLEALAYQESAWDGHGGAPSTTGGYGIMQLTDISPATIDGLDPSSAKAASVEADPTLSTARTAAKLIGSDTRTVENDDATNIHAGAALLASYAKNLNGGKLPTAAGDWYSAVAKYSASADAATAKQFADRVFTTVRTGTATPALTLSGDPAVTVNAASLSALHLAAPAPVKNAKSADGTPLPECPSDLDCNYVPAALALNNPSDLSSYGNYDPANRPAQSQIRYIAIHDTEGSYAGSIAEFQNPAVYASAHYIIRSSDGQVTQTVPTQDIAWDSGNWSIYQHSVSIEHEGWAIHGASWYTESEYETTADLVRYLAARYNIPLDRQHIFGHDEIPGSNDANQTSQHWDPGPYWDWSHFMDLLGAPIVPSFSADGNAAGTPKLADPAFNPLGSVVVVKPDYKGNLQAVYGCTVANDPTPGAVPGQCGEQPAQATNFVALRTAPDPTAPLLSEPYLHPDGSAGTDAADDWGDKAVTGEKFVVADRKIDADGVWTGIWYGGREAWFQSTWSDFSAWPSTATVVTPKAGLTSIPVYATAAPEASAYPPPIAAVDLRTPKLLTKYSIPAGQSYVTSGPAVHGEYWYARNIDGSAPDDRTEVVGTTMFYLVQYNHRFVWVNAADVDVSQR</sequence>
<gene>
    <name evidence="7" type="ORF">KGQ19_20715</name>
</gene>
<dbReference type="CDD" id="cd06583">
    <property type="entry name" value="PGRP"/>
    <property type="match status" value="1"/>
</dbReference>
<dbReference type="InterPro" id="IPR002502">
    <property type="entry name" value="Amidase_domain"/>
</dbReference>
<evidence type="ECO:0000256" key="3">
    <source>
        <dbReference type="ARBA" id="ARBA00022801"/>
    </source>
</evidence>
<dbReference type="EMBL" id="JAAFYZ010000068">
    <property type="protein sequence ID" value="MBS2549290.1"/>
    <property type="molecule type" value="Genomic_DNA"/>
</dbReference>
<dbReference type="Pfam" id="PF01464">
    <property type="entry name" value="SLT"/>
    <property type="match status" value="1"/>
</dbReference>
<keyword evidence="5" id="KW-0732">Signal</keyword>
<dbReference type="EC" id="3.5.1.28" evidence="2"/>
<dbReference type="GO" id="GO:0008745">
    <property type="term" value="F:N-acetylmuramoyl-L-alanine amidase activity"/>
    <property type="evidence" value="ECO:0007669"/>
    <property type="project" value="UniProtKB-EC"/>
</dbReference>
<dbReference type="PANTHER" id="PTHR30417">
    <property type="entry name" value="N-ACETYLMURAMOYL-L-ALANINE AMIDASE AMID"/>
    <property type="match status" value="1"/>
</dbReference>